<evidence type="ECO:0000256" key="1">
    <source>
        <dbReference type="SAM" id="Phobius"/>
    </source>
</evidence>
<dbReference type="EMBL" id="CP165734">
    <property type="protein sequence ID" value="XDV58483.1"/>
    <property type="molecule type" value="Genomic_DNA"/>
</dbReference>
<feature type="transmembrane region" description="Helical" evidence="1">
    <location>
        <begin position="125"/>
        <end position="146"/>
    </location>
</feature>
<dbReference type="Pfam" id="PF06532">
    <property type="entry name" value="NrsF"/>
    <property type="match status" value="1"/>
</dbReference>
<keyword evidence="1" id="KW-0812">Transmembrane</keyword>
<proteinExistence type="predicted"/>
<protein>
    <submittedName>
        <fullName evidence="2">NrsF family protein</fullName>
    </submittedName>
</protein>
<keyword evidence="1" id="KW-0472">Membrane</keyword>
<sequence length="219" mass="23698">METTDLIQTLANAARPVRVIRPPLFRAGCWLLIALVVLILLVVEHGLRSDIANQLRNPSFLVGTTASCVTSALAAFSCLMASLPDRSRFWLLLPLPSLAVWMATLGYGCLTDWVSYDTGSLRMGVAFQCFATVLLISLPLSVSIFVMLRHVVRLRPALVTLAAGLAVAGMTSTAMSLLYRLDATIMNLIWNLGTAASIVLIEAIIGRPVLTRMADSAER</sequence>
<keyword evidence="1" id="KW-1133">Transmembrane helix</keyword>
<reference evidence="2" key="1">
    <citation type="submission" date="2024-08" db="EMBL/GenBank/DDBJ databases">
        <authorList>
            <person name="Chaddad Z."/>
            <person name="Lamrabet M."/>
            <person name="Bouhnik O."/>
            <person name="Alami S."/>
            <person name="Wipf D."/>
            <person name="Courty P.E."/>
            <person name="Missbah El Idrissi M."/>
        </authorList>
    </citation>
    <scope>NUCLEOTIDE SEQUENCE</scope>
    <source>
        <strain evidence="2">LLZ17</strain>
    </source>
</reference>
<gene>
    <name evidence="2" type="ORF">AB8Z38_02860</name>
</gene>
<feature type="transmembrane region" description="Helical" evidence="1">
    <location>
        <begin position="63"/>
        <end position="83"/>
    </location>
</feature>
<feature type="transmembrane region" description="Helical" evidence="1">
    <location>
        <begin position="24"/>
        <end position="43"/>
    </location>
</feature>
<dbReference type="AlphaFoldDB" id="A0AB39XKJ6"/>
<feature type="transmembrane region" description="Helical" evidence="1">
    <location>
        <begin position="90"/>
        <end position="113"/>
    </location>
</feature>
<dbReference type="RefSeq" id="WP_369723047.1">
    <property type="nucleotide sequence ID" value="NZ_CP165734.1"/>
</dbReference>
<feature type="transmembrane region" description="Helical" evidence="1">
    <location>
        <begin position="185"/>
        <end position="205"/>
    </location>
</feature>
<dbReference type="InterPro" id="IPR009495">
    <property type="entry name" value="NrsF"/>
</dbReference>
<accession>A0AB39XKJ6</accession>
<organism evidence="2">
    <name type="scientific">Bradyrhizobium sp. LLZ17</name>
    <dbReference type="NCBI Taxonomy" id="3239388"/>
    <lineage>
        <taxon>Bacteria</taxon>
        <taxon>Pseudomonadati</taxon>
        <taxon>Pseudomonadota</taxon>
        <taxon>Alphaproteobacteria</taxon>
        <taxon>Hyphomicrobiales</taxon>
        <taxon>Nitrobacteraceae</taxon>
        <taxon>Bradyrhizobium</taxon>
    </lineage>
</organism>
<feature type="transmembrane region" description="Helical" evidence="1">
    <location>
        <begin position="158"/>
        <end position="179"/>
    </location>
</feature>
<evidence type="ECO:0000313" key="2">
    <source>
        <dbReference type="EMBL" id="XDV58483.1"/>
    </source>
</evidence>
<name>A0AB39XKJ6_9BRAD</name>